<reference evidence="2 3" key="1">
    <citation type="submission" date="2024-03" db="EMBL/GenBank/DDBJ databases">
        <title>Aureococcus anophagefferens CCMP1851 and Kratosvirus quantuckense: Draft genome of a second virus-susceptible host strain in the model system.</title>
        <authorList>
            <person name="Chase E."/>
            <person name="Truchon A.R."/>
            <person name="Schepens W."/>
            <person name="Wilhelm S.W."/>
        </authorList>
    </citation>
    <scope>NUCLEOTIDE SEQUENCE [LARGE SCALE GENOMIC DNA]</scope>
    <source>
        <strain evidence="2 3">CCMP1851</strain>
    </source>
</reference>
<protein>
    <submittedName>
        <fullName evidence="2">Uncharacterized protein</fullName>
    </submittedName>
</protein>
<feature type="compositionally biased region" description="Basic and acidic residues" evidence="1">
    <location>
        <begin position="164"/>
        <end position="174"/>
    </location>
</feature>
<dbReference type="InterPro" id="IPR005024">
    <property type="entry name" value="Snf7_fam"/>
</dbReference>
<dbReference type="EMBL" id="JBBJCI010000035">
    <property type="protein sequence ID" value="KAK7253287.1"/>
    <property type="molecule type" value="Genomic_DNA"/>
</dbReference>
<name>A0ABR1GBK2_AURAN</name>
<keyword evidence="3" id="KW-1185">Reference proteome</keyword>
<accession>A0ABR1GBK2</accession>
<feature type="compositionally biased region" description="Basic residues" evidence="1">
    <location>
        <begin position="130"/>
        <end position="163"/>
    </location>
</feature>
<organism evidence="2 3">
    <name type="scientific">Aureococcus anophagefferens</name>
    <name type="common">Harmful bloom alga</name>
    <dbReference type="NCBI Taxonomy" id="44056"/>
    <lineage>
        <taxon>Eukaryota</taxon>
        <taxon>Sar</taxon>
        <taxon>Stramenopiles</taxon>
        <taxon>Ochrophyta</taxon>
        <taxon>Pelagophyceae</taxon>
        <taxon>Pelagomonadales</taxon>
        <taxon>Pelagomonadaceae</taxon>
        <taxon>Aureococcus</taxon>
    </lineage>
</organism>
<comment type="caution">
    <text evidence="2">The sequence shown here is derived from an EMBL/GenBank/DDBJ whole genome shotgun (WGS) entry which is preliminary data.</text>
</comment>
<gene>
    <name evidence="2" type="ORF">SO694_00001261</name>
</gene>
<evidence type="ECO:0000313" key="3">
    <source>
        <dbReference type="Proteomes" id="UP001363151"/>
    </source>
</evidence>
<feature type="region of interest" description="Disordered" evidence="1">
    <location>
        <begin position="130"/>
        <end position="174"/>
    </location>
</feature>
<dbReference type="Proteomes" id="UP001363151">
    <property type="component" value="Unassembled WGS sequence"/>
</dbReference>
<dbReference type="Pfam" id="PF03357">
    <property type="entry name" value="Snf7"/>
    <property type="match status" value="1"/>
</dbReference>
<evidence type="ECO:0000313" key="2">
    <source>
        <dbReference type="EMBL" id="KAK7253287.1"/>
    </source>
</evidence>
<proteinExistence type="predicted"/>
<feature type="region of interest" description="Disordered" evidence="1">
    <location>
        <begin position="402"/>
        <end position="431"/>
    </location>
</feature>
<evidence type="ECO:0000256" key="1">
    <source>
        <dbReference type="SAM" id="MobiDB-lite"/>
    </source>
</evidence>
<sequence>MVRLGLGLDQGANEPDKLPSALGINRERIEFLYSIPQPGDVDEDFHSTWQRAVEECAGTRGWLVLHQSDLETALAHDAFGPPPGLATCLAARFAAADALAPRSGRGAGGRARGWRRGALRRRGAAVLARRRERRVPRRRRGPRAVRARARARTRRRSGGRARLRREGADEPHDDVPPATLRGCCAAAAASCGDAAAAAALARCATHDDDFAGAVRFAVARGSASVAADVDVYDLRRGLFRVGGGAAPTDADEAAVQFRAALREHARATARLEARAAAALESCRAKKRSTGAFDVVSARRWKALDAAAARARGAHFEHFERPYDALRKLWDDRSVVAALELAAGALRAARADLSADDVEAATDALAAEMDEAADVDAALARATTSGDDDGSLERELEALVADDDDLPALGGLSIADLPTPPTKPPRRAEPAS</sequence>